<sequence length="366" mass="42000">MRISHTLKVTYFFVLSLVLFAYSCEEPTKEEKKKERLSSLGSSIGGAGEIVLVMDSAQWAGELGEVVYEEVVGKPINTLPQTEPMFKVNVVRPDLLNGFMNKHRNIVMFTTLDSNSDDSRRMKRYFSDKAIEKVMKGGKTHIQLNRNVYAKGQAVVLVFAPTEADMIAFLREEENSQKINRVFNEQENDRVYRELKKANDPSVARLLDDAVGIKIKSFSGYKKAEETEDFIWLRHIGRDVDYSIFVGRKPYKDASQFSLDSILAWREEITKAHLFGDPERKDETYLVTEDKIPVESKSLTLDGRYAVEVKGLWKTKNNTMGGPFVSYVITDKEGSDLLYIEGFIYAPSRKKREYMRELEVTLKSLY</sequence>
<dbReference type="EMBL" id="BAABJX010000004">
    <property type="protein sequence ID" value="GAA4821050.1"/>
    <property type="molecule type" value="Genomic_DNA"/>
</dbReference>
<reference evidence="2" key="1">
    <citation type="journal article" date="2019" name="Int. J. Syst. Evol. Microbiol.">
        <title>The Global Catalogue of Microorganisms (GCM) 10K type strain sequencing project: providing services to taxonomists for standard genome sequencing and annotation.</title>
        <authorList>
            <consortium name="The Broad Institute Genomics Platform"/>
            <consortium name="The Broad Institute Genome Sequencing Center for Infectious Disease"/>
            <person name="Wu L."/>
            <person name="Ma J."/>
        </authorList>
    </citation>
    <scope>NUCLEOTIDE SEQUENCE [LARGE SCALE GENOMIC DNA]</scope>
    <source>
        <strain evidence="2">JCM 18326</strain>
    </source>
</reference>
<dbReference type="Proteomes" id="UP001500298">
    <property type="component" value="Unassembled WGS sequence"/>
</dbReference>
<comment type="caution">
    <text evidence="1">The sequence shown here is derived from an EMBL/GenBank/DDBJ whole genome shotgun (WGS) entry which is preliminary data.</text>
</comment>
<proteinExistence type="predicted"/>
<name>A0ABP9CYA0_9BACT</name>
<gene>
    <name evidence="1" type="ORF">GCM10023331_01740</name>
</gene>
<evidence type="ECO:0000313" key="1">
    <source>
        <dbReference type="EMBL" id="GAA4821050.1"/>
    </source>
</evidence>
<organism evidence="1 2">
    <name type="scientific">Algivirga pacifica</name>
    <dbReference type="NCBI Taxonomy" id="1162670"/>
    <lineage>
        <taxon>Bacteria</taxon>
        <taxon>Pseudomonadati</taxon>
        <taxon>Bacteroidota</taxon>
        <taxon>Cytophagia</taxon>
        <taxon>Cytophagales</taxon>
        <taxon>Flammeovirgaceae</taxon>
        <taxon>Algivirga</taxon>
    </lineage>
</organism>
<dbReference type="Pfam" id="PF16125">
    <property type="entry name" value="DUF4837"/>
    <property type="match status" value="1"/>
</dbReference>
<keyword evidence="2" id="KW-1185">Reference proteome</keyword>
<dbReference type="PROSITE" id="PS51257">
    <property type="entry name" value="PROKAR_LIPOPROTEIN"/>
    <property type="match status" value="1"/>
</dbReference>
<accession>A0ABP9CYA0</accession>
<dbReference type="InterPro" id="IPR032286">
    <property type="entry name" value="DUF4837"/>
</dbReference>
<protein>
    <submittedName>
        <fullName evidence="1">DUF4837 family protein</fullName>
    </submittedName>
</protein>
<evidence type="ECO:0000313" key="2">
    <source>
        <dbReference type="Proteomes" id="UP001500298"/>
    </source>
</evidence>
<dbReference type="RefSeq" id="WP_345368522.1">
    <property type="nucleotide sequence ID" value="NZ_BAABJX010000004.1"/>
</dbReference>